<dbReference type="KEGG" id="eca:ECA2519"/>
<dbReference type="Pfam" id="PF06185">
    <property type="entry name" value="YecM"/>
    <property type="match status" value="1"/>
</dbReference>
<evidence type="ECO:0000313" key="2">
    <source>
        <dbReference type="Proteomes" id="UP000007966"/>
    </source>
</evidence>
<keyword evidence="2" id="KW-1185">Reference proteome</keyword>
<protein>
    <recommendedName>
        <fullName evidence="3">VOC family protein</fullName>
    </recommendedName>
</protein>
<dbReference type="AlphaFoldDB" id="Q6D475"/>
<accession>Q6D475</accession>
<dbReference type="Proteomes" id="UP000007966">
    <property type="component" value="Chromosome"/>
</dbReference>
<dbReference type="InterPro" id="IPR010393">
    <property type="entry name" value="DUF991_YecM-like"/>
</dbReference>
<organism evidence="1 2">
    <name type="scientific">Pectobacterium atrosepticum (strain SCRI 1043 / ATCC BAA-672)</name>
    <name type="common">Erwinia carotovora subsp. atroseptica</name>
    <dbReference type="NCBI Taxonomy" id="218491"/>
    <lineage>
        <taxon>Bacteria</taxon>
        <taxon>Pseudomonadati</taxon>
        <taxon>Pseudomonadota</taxon>
        <taxon>Gammaproteobacteria</taxon>
        <taxon>Enterobacterales</taxon>
        <taxon>Pectobacteriaceae</taxon>
        <taxon>Pectobacterium</taxon>
    </lineage>
</organism>
<evidence type="ECO:0008006" key="3">
    <source>
        <dbReference type="Google" id="ProtNLM"/>
    </source>
</evidence>
<name>Q6D475_PECAS</name>
<dbReference type="Gene3D" id="3.10.180.10">
    <property type="entry name" value="2,3-Dihydroxybiphenyl 1,2-Dioxygenase, domain 1"/>
    <property type="match status" value="1"/>
</dbReference>
<dbReference type="NCBIfam" id="NF008681">
    <property type="entry name" value="PRK11700.1-4"/>
    <property type="match status" value="1"/>
</dbReference>
<dbReference type="HOGENOM" id="CLU_122770_0_0_6"/>
<dbReference type="EMBL" id="BX950851">
    <property type="protein sequence ID" value="CAG75418.1"/>
    <property type="molecule type" value="Genomic_DNA"/>
</dbReference>
<dbReference type="GO" id="GO:0005829">
    <property type="term" value="C:cytosol"/>
    <property type="evidence" value="ECO:0007669"/>
    <property type="project" value="TreeGrafter"/>
</dbReference>
<proteinExistence type="predicted"/>
<gene>
    <name evidence="1" type="ordered locus">ECA2519</name>
</gene>
<evidence type="ECO:0000313" key="1">
    <source>
        <dbReference type="EMBL" id="CAG75418.1"/>
    </source>
</evidence>
<reference evidence="1" key="1">
    <citation type="submission" date="2004-02" db="EMBL/GenBank/DDBJ databases">
        <title>The genome sequence of the enterobacterial phytopathogen Erwinia carotovora subsp. atroseptica SCRI1043 and functional genomic identification of novel virulence factors.</title>
        <authorList>
            <person name="Bell K.S."/>
            <person name="Sebaihia M."/>
            <person name="Pritchard L."/>
            <person name="Holden M."/>
            <person name="Hyman L.J."/>
            <person name="Holeva M.C."/>
            <person name="Thomson N.R."/>
            <person name="Bentley S.D."/>
            <person name="Churcher C."/>
            <person name="Mungall K."/>
            <person name="Atkin R."/>
            <person name="Bason N."/>
            <person name="Brooks K."/>
            <person name="Chillingworth T."/>
            <person name="Clark K."/>
            <person name="Doggett J."/>
            <person name="Fraser A."/>
            <person name="Hance Z."/>
            <person name="Hauser H."/>
            <person name="Jagels K."/>
            <person name="Moule S."/>
            <person name="Norbertczak H."/>
            <person name="Ormond D."/>
            <person name="Price C."/>
            <person name="Quail M.A."/>
            <person name="Sanders M."/>
            <person name="Walker D."/>
            <person name="Whitehead S."/>
            <person name="Salmond G.P.C."/>
            <person name="Birch P.R.J."/>
            <person name="Barrell B.G."/>
            <person name="Parkhill J."/>
            <person name="Toth I.K."/>
        </authorList>
    </citation>
    <scope>NUCLEOTIDE SEQUENCE</scope>
    <source>
        <strain evidence="1">SCRI1043</strain>
    </source>
</reference>
<dbReference type="eggNOG" id="COG3102">
    <property type="taxonomic scope" value="Bacteria"/>
</dbReference>
<dbReference type="PANTHER" id="PTHR37519:SF1">
    <property type="entry name" value="DIHYDROXYBIPHENYL DIOXYGENASE DOMAIN-CONTAINING PROTEIN"/>
    <property type="match status" value="1"/>
</dbReference>
<dbReference type="STRING" id="218491.ECA2519"/>
<dbReference type="PANTHER" id="PTHR37519">
    <property type="match status" value="1"/>
</dbReference>
<sequence>MICDGPRGVLPDMLPNDLITDLARFERDLQELAGVLQLDLGAFHADHISLRCHQNTTAESWKAALLKAGCLLSENQINGRPICLFILDNSISVGPWQIDCIELPWPGKKYYPHEGWEHVELVLSGDTETLHQRALTCLSDDALRTPGIKLKFSSPQGEKERIPNPTLAVTNGKVTIKFHPFDIRDVVTSEMSSL</sequence>
<dbReference type="InterPro" id="IPR029068">
    <property type="entry name" value="Glyas_Bleomycin-R_OHBP_Dase"/>
</dbReference>
<dbReference type="SUPFAM" id="SSF54593">
    <property type="entry name" value="Glyoxalase/Bleomycin resistance protein/Dihydroxybiphenyl dioxygenase"/>
    <property type="match status" value="1"/>
</dbReference>